<dbReference type="GO" id="GO:0004523">
    <property type="term" value="F:RNA-DNA hybrid ribonuclease activity"/>
    <property type="evidence" value="ECO:0007669"/>
    <property type="project" value="InterPro"/>
</dbReference>
<dbReference type="InterPro" id="IPR053151">
    <property type="entry name" value="RNase_H-like"/>
</dbReference>
<name>A0AAE0E8D6_9ROSI</name>
<dbReference type="InterPro" id="IPR012337">
    <property type="entry name" value="RNaseH-like_sf"/>
</dbReference>
<dbReference type="Gene3D" id="3.30.420.10">
    <property type="entry name" value="Ribonuclease H-like superfamily/Ribonuclease H"/>
    <property type="match status" value="1"/>
</dbReference>
<dbReference type="Pfam" id="PF13456">
    <property type="entry name" value="RVT_3"/>
    <property type="match status" value="1"/>
</dbReference>
<dbReference type="PROSITE" id="PS50879">
    <property type="entry name" value="RNASE_H_1"/>
    <property type="match status" value="1"/>
</dbReference>
<dbReference type="CDD" id="cd06222">
    <property type="entry name" value="RNase_H_like"/>
    <property type="match status" value="1"/>
</dbReference>
<sequence length="209" mass="23850">MIFNNKILDFEQTVDMVKFRIVWWFKHHGKGSKDATTAILLNLKDRCEKVKPMKRINVETWIPPIMDMLKFNVDGSARGSPSPPGIKGVLRDSQGRVLCLFSFHIGKQYSNTVEIRAIRKAVEICASNNDLIGRNIIIISDSKTTVLWVNNEDFGNLDHVDRIYEIRNKLVLMGNTKVIFIPRSTNSFVDMLAKRGSNKVRDVLEMGDV</sequence>
<reference evidence="2" key="1">
    <citation type="journal article" date="2023" name="Plant J.">
        <title>Genome sequences and population genomics provide insights into the demographic history, inbreeding, and mutation load of two 'living fossil' tree species of Dipteronia.</title>
        <authorList>
            <person name="Feng Y."/>
            <person name="Comes H.P."/>
            <person name="Chen J."/>
            <person name="Zhu S."/>
            <person name="Lu R."/>
            <person name="Zhang X."/>
            <person name="Li P."/>
            <person name="Qiu J."/>
            <person name="Olsen K.M."/>
            <person name="Qiu Y."/>
        </authorList>
    </citation>
    <scope>NUCLEOTIDE SEQUENCE</scope>
    <source>
        <strain evidence="2">NBL</strain>
    </source>
</reference>
<proteinExistence type="predicted"/>
<evidence type="ECO:0000313" key="2">
    <source>
        <dbReference type="EMBL" id="KAK3213218.1"/>
    </source>
</evidence>
<gene>
    <name evidence="2" type="ORF">Dsin_017924</name>
</gene>
<evidence type="ECO:0000259" key="1">
    <source>
        <dbReference type="PROSITE" id="PS50879"/>
    </source>
</evidence>
<dbReference type="PANTHER" id="PTHR47723">
    <property type="entry name" value="OS05G0353850 PROTEIN"/>
    <property type="match status" value="1"/>
</dbReference>
<dbReference type="GO" id="GO:0003676">
    <property type="term" value="F:nucleic acid binding"/>
    <property type="evidence" value="ECO:0007669"/>
    <property type="project" value="InterPro"/>
</dbReference>
<organism evidence="2 3">
    <name type="scientific">Dipteronia sinensis</name>
    <dbReference type="NCBI Taxonomy" id="43782"/>
    <lineage>
        <taxon>Eukaryota</taxon>
        <taxon>Viridiplantae</taxon>
        <taxon>Streptophyta</taxon>
        <taxon>Embryophyta</taxon>
        <taxon>Tracheophyta</taxon>
        <taxon>Spermatophyta</taxon>
        <taxon>Magnoliopsida</taxon>
        <taxon>eudicotyledons</taxon>
        <taxon>Gunneridae</taxon>
        <taxon>Pentapetalae</taxon>
        <taxon>rosids</taxon>
        <taxon>malvids</taxon>
        <taxon>Sapindales</taxon>
        <taxon>Sapindaceae</taxon>
        <taxon>Hippocastanoideae</taxon>
        <taxon>Acereae</taxon>
        <taxon>Dipteronia</taxon>
    </lineage>
</organism>
<dbReference type="Proteomes" id="UP001281410">
    <property type="component" value="Unassembled WGS sequence"/>
</dbReference>
<dbReference type="SUPFAM" id="SSF53098">
    <property type="entry name" value="Ribonuclease H-like"/>
    <property type="match status" value="1"/>
</dbReference>
<keyword evidence="3" id="KW-1185">Reference proteome</keyword>
<protein>
    <recommendedName>
        <fullName evidence="1">RNase H type-1 domain-containing protein</fullName>
    </recommendedName>
</protein>
<comment type="caution">
    <text evidence="2">The sequence shown here is derived from an EMBL/GenBank/DDBJ whole genome shotgun (WGS) entry which is preliminary data.</text>
</comment>
<dbReference type="PANTHER" id="PTHR47723:SF22">
    <property type="entry name" value="RNASE H TYPE-1 DOMAIN-CONTAINING PROTEIN"/>
    <property type="match status" value="1"/>
</dbReference>
<evidence type="ECO:0000313" key="3">
    <source>
        <dbReference type="Proteomes" id="UP001281410"/>
    </source>
</evidence>
<dbReference type="EMBL" id="JANJYJ010000005">
    <property type="protein sequence ID" value="KAK3213218.1"/>
    <property type="molecule type" value="Genomic_DNA"/>
</dbReference>
<feature type="domain" description="RNase H type-1" evidence="1">
    <location>
        <begin position="65"/>
        <end position="198"/>
    </location>
</feature>
<accession>A0AAE0E8D6</accession>
<dbReference type="InterPro" id="IPR044730">
    <property type="entry name" value="RNase_H-like_dom_plant"/>
</dbReference>
<dbReference type="InterPro" id="IPR036397">
    <property type="entry name" value="RNaseH_sf"/>
</dbReference>
<dbReference type="AlphaFoldDB" id="A0AAE0E8D6"/>
<dbReference type="InterPro" id="IPR002156">
    <property type="entry name" value="RNaseH_domain"/>
</dbReference>